<dbReference type="GeneID" id="114244701"/>
<proteinExistence type="predicted"/>
<evidence type="ECO:0000313" key="2">
    <source>
        <dbReference type="RefSeq" id="XP_028032391.1"/>
    </source>
</evidence>
<dbReference type="RefSeq" id="XP_028032391.1">
    <property type="nucleotide sequence ID" value="XM_028176590.1"/>
</dbReference>
<protein>
    <submittedName>
        <fullName evidence="2">Uncharacterized protein LOC114244701</fullName>
    </submittedName>
</protein>
<organism evidence="1 2">
    <name type="scientific">Bombyx mandarina</name>
    <name type="common">Wild silk moth</name>
    <name type="synonym">Wild silkworm</name>
    <dbReference type="NCBI Taxonomy" id="7092"/>
    <lineage>
        <taxon>Eukaryota</taxon>
        <taxon>Metazoa</taxon>
        <taxon>Ecdysozoa</taxon>
        <taxon>Arthropoda</taxon>
        <taxon>Hexapoda</taxon>
        <taxon>Insecta</taxon>
        <taxon>Pterygota</taxon>
        <taxon>Neoptera</taxon>
        <taxon>Endopterygota</taxon>
        <taxon>Lepidoptera</taxon>
        <taxon>Glossata</taxon>
        <taxon>Ditrysia</taxon>
        <taxon>Bombycoidea</taxon>
        <taxon>Bombycidae</taxon>
        <taxon>Bombycinae</taxon>
        <taxon>Bombyx</taxon>
    </lineage>
</organism>
<accession>A0A6J2JRJ4</accession>
<evidence type="ECO:0000313" key="1">
    <source>
        <dbReference type="Proteomes" id="UP000504629"/>
    </source>
</evidence>
<reference evidence="2" key="1">
    <citation type="submission" date="2025-08" db="UniProtKB">
        <authorList>
            <consortium name="RefSeq"/>
        </authorList>
    </citation>
    <scope>IDENTIFICATION</scope>
    <source>
        <tissue evidence="2">Silk gland</tissue>
    </source>
</reference>
<gene>
    <name evidence="2" type="primary">LOC114244701</name>
</gene>
<sequence length="297" mass="34395">MAFQTAIACLITICQKQGLKAKKRATKQTQTRKRKPRKRKKNCCTRCVLGICNWFCRRIKRRIRRKLFGPPKINLEEFETADVNFDAIKDYFPEKKLSNQIKNLSVLTIFKNHKKLSKLNISLSHLDLIEGLEAEDLKKKFSIKGSRGTLLEQMVEDYKKGNLSSAGLSDKSKFNFKKLDKDRINSMLDAYKEQKIKSKISLKLLNVNELKRKHSLSTSKEKILQKVIADYKKGKISQTAMVSLQRLRSKKLSKEELNKILQNYEKTQKKKRITLFPGLSKISEFKSAIGDAVKFSF</sequence>
<dbReference type="KEGG" id="bman:114244701"/>
<dbReference type="AlphaFoldDB" id="A0A6J2JRJ4"/>
<name>A0A6J2JRJ4_BOMMA</name>
<keyword evidence="1" id="KW-1185">Reference proteome</keyword>
<dbReference type="Proteomes" id="UP000504629">
    <property type="component" value="Unplaced"/>
</dbReference>
<dbReference type="OrthoDB" id="6912681at2759"/>